<dbReference type="Pfam" id="PF06687">
    <property type="entry name" value="SUR7"/>
    <property type="match status" value="1"/>
</dbReference>
<dbReference type="AlphaFoldDB" id="A0A0J9XCM3"/>
<feature type="transmembrane region" description="Helical" evidence="1">
    <location>
        <begin position="205"/>
        <end position="225"/>
    </location>
</feature>
<gene>
    <name evidence="2" type="ORF">BN980_GECA10s01979g</name>
</gene>
<dbReference type="PRINTS" id="PR01228">
    <property type="entry name" value="EGGSHELL"/>
</dbReference>
<keyword evidence="1" id="KW-0812">Transmembrane</keyword>
<keyword evidence="1" id="KW-1133">Transmembrane helix</keyword>
<comment type="caution">
    <text evidence="2">The sequence shown here is derived from an EMBL/GenBank/DDBJ whole genome shotgun (WGS) entry which is preliminary data.</text>
</comment>
<accession>A0A0J9XCM3</accession>
<keyword evidence="1" id="KW-0472">Membrane</keyword>
<proteinExistence type="predicted"/>
<dbReference type="Proteomes" id="UP000242525">
    <property type="component" value="Unassembled WGS sequence"/>
</dbReference>
<dbReference type="EMBL" id="CCBN010000010">
    <property type="protein sequence ID" value="CDO55232.1"/>
    <property type="molecule type" value="Genomic_DNA"/>
</dbReference>
<protein>
    <submittedName>
        <fullName evidence="2">Uncharacterized protein</fullName>
    </submittedName>
</protein>
<organism evidence="2 3">
    <name type="scientific">Geotrichum candidum</name>
    <name type="common">Oospora lactis</name>
    <name type="synonym">Dipodascus geotrichum</name>
    <dbReference type="NCBI Taxonomy" id="1173061"/>
    <lineage>
        <taxon>Eukaryota</taxon>
        <taxon>Fungi</taxon>
        <taxon>Dikarya</taxon>
        <taxon>Ascomycota</taxon>
        <taxon>Saccharomycotina</taxon>
        <taxon>Dipodascomycetes</taxon>
        <taxon>Dipodascales</taxon>
        <taxon>Dipodascaceae</taxon>
        <taxon>Geotrichum</taxon>
    </lineage>
</organism>
<evidence type="ECO:0000256" key="1">
    <source>
        <dbReference type="SAM" id="Phobius"/>
    </source>
</evidence>
<keyword evidence="3" id="KW-1185">Reference proteome</keyword>
<feature type="transmembrane region" description="Helical" evidence="1">
    <location>
        <begin position="281"/>
        <end position="305"/>
    </location>
</feature>
<evidence type="ECO:0000313" key="3">
    <source>
        <dbReference type="Proteomes" id="UP000242525"/>
    </source>
</evidence>
<reference evidence="2" key="1">
    <citation type="submission" date="2014-03" db="EMBL/GenBank/DDBJ databases">
        <authorList>
            <person name="Casaregola S."/>
        </authorList>
    </citation>
    <scope>NUCLEOTIDE SEQUENCE [LARGE SCALE GENOMIC DNA]</scope>
    <source>
        <strain evidence="2">CLIB 918</strain>
    </source>
</reference>
<dbReference type="GO" id="GO:0005886">
    <property type="term" value="C:plasma membrane"/>
    <property type="evidence" value="ECO:0007669"/>
    <property type="project" value="InterPro"/>
</dbReference>
<sequence>MSTIFFSSAFWDKTETAPANKNVTVSKPQDVAVSESQDITVSDKENLSPGPPPKYEEVQQLPPHLKISQKTFLHRFFTPCRTVTLFLLVAAVLIFSYLLYFSGQGNALKDIYISRIAISKSAYEVRQNHTSTISSPDAGYISLHPPNYCAQDYNEITKTDDQPVKCHGISIPYVFDVRHEFPTTRACLAVTFRKYKSVSTALSNIFFGAIIVNSIWMVLFVLTVVLRSNILFIFNILLSFVSLIFSFMMAIIYNKPGKELIKLEKKGCFSPALTVWGASKIFKALCCTIVVISVLYFIVFIVFICHEIGEQNRMNYSFPNAGRSSTYGGGRSGGSAGVTGDSSAGAAGAGVAAGYVGSGDYGSGSGGGSSCGHGGYSGGDSGGDSGGCGGYSGGGGDSGGGGGGDGGGGGGC</sequence>
<name>A0A0J9XCM3_GEOCN</name>
<feature type="transmembrane region" description="Helical" evidence="1">
    <location>
        <begin position="76"/>
        <end position="100"/>
    </location>
</feature>
<dbReference type="InterPro" id="IPR009571">
    <property type="entry name" value="SUR7/Rim9-like_fungi"/>
</dbReference>
<feature type="transmembrane region" description="Helical" evidence="1">
    <location>
        <begin position="232"/>
        <end position="253"/>
    </location>
</feature>
<evidence type="ECO:0000313" key="2">
    <source>
        <dbReference type="EMBL" id="CDO55232.1"/>
    </source>
</evidence>